<accession>A0A9X8UIU3</accession>
<keyword evidence="8" id="KW-1185">Reference proteome</keyword>
<feature type="domain" description="HD-GYP" evidence="6">
    <location>
        <begin position="141"/>
        <end position="349"/>
    </location>
</feature>
<dbReference type="SUPFAM" id="SSF55073">
    <property type="entry name" value="Nucleotide cyclase"/>
    <property type="match status" value="1"/>
</dbReference>
<dbReference type="InterPro" id="IPR052020">
    <property type="entry name" value="Cyclic_di-GMP/3'3'-cGAMP_PDE"/>
</dbReference>
<evidence type="ECO:0000259" key="5">
    <source>
        <dbReference type="PROSITE" id="PS50887"/>
    </source>
</evidence>
<dbReference type="PANTHER" id="PTHR45228">
    <property type="entry name" value="CYCLIC DI-GMP PHOSPHODIESTERASE TM_0186-RELATED"/>
    <property type="match status" value="1"/>
</dbReference>
<dbReference type="Gene3D" id="3.30.70.270">
    <property type="match status" value="1"/>
</dbReference>
<dbReference type="PANTHER" id="PTHR45228:SF5">
    <property type="entry name" value="CYCLIC DI-GMP PHOSPHODIESTERASE VC_1348-RELATED"/>
    <property type="match status" value="1"/>
</dbReference>
<gene>
    <name evidence="7" type="ORF">EDD78_10890</name>
</gene>
<dbReference type="InterPro" id="IPR043128">
    <property type="entry name" value="Rev_trsase/Diguanyl_cyclase"/>
</dbReference>
<dbReference type="Gene3D" id="1.10.3210.10">
    <property type="entry name" value="Hypothetical protein af1432"/>
    <property type="match status" value="1"/>
</dbReference>
<feature type="domain" description="Response regulatory" evidence="4">
    <location>
        <begin position="4"/>
        <end position="121"/>
    </location>
</feature>
<evidence type="ECO:0000256" key="3">
    <source>
        <dbReference type="PROSITE-ProRule" id="PRU00169"/>
    </source>
</evidence>
<dbReference type="PROSITE" id="PS50110">
    <property type="entry name" value="RESPONSE_REGULATORY"/>
    <property type="match status" value="1"/>
</dbReference>
<dbReference type="SUPFAM" id="SSF109604">
    <property type="entry name" value="HD-domain/PDEase-like"/>
    <property type="match status" value="1"/>
</dbReference>
<name>A0A9X8UIU3_9FIRM</name>
<dbReference type="GO" id="GO:0000160">
    <property type="term" value="P:phosphorelay signal transduction system"/>
    <property type="evidence" value="ECO:0007669"/>
    <property type="project" value="InterPro"/>
</dbReference>
<dbReference type="AlphaFoldDB" id="A0A9X8UIU3"/>
<evidence type="ECO:0000259" key="4">
    <source>
        <dbReference type="PROSITE" id="PS50110"/>
    </source>
</evidence>
<evidence type="ECO:0000256" key="2">
    <source>
        <dbReference type="ARBA" id="ARBA00024867"/>
    </source>
</evidence>
<dbReference type="InterPro" id="IPR000160">
    <property type="entry name" value="GGDEF_dom"/>
</dbReference>
<dbReference type="Proteomes" id="UP000294682">
    <property type="component" value="Unassembled WGS sequence"/>
</dbReference>
<evidence type="ECO:0000313" key="7">
    <source>
        <dbReference type="EMBL" id="TCL42779.1"/>
    </source>
</evidence>
<dbReference type="RefSeq" id="WP_079699804.1">
    <property type="nucleotide sequence ID" value="NZ_JADNAH010000082.1"/>
</dbReference>
<dbReference type="InterPro" id="IPR029787">
    <property type="entry name" value="Nucleotide_cyclase"/>
</dbReference>
<organism evidence="7 8">
    <name type="scientific">Harryflintia acetispora</name>
    <dbReference type="NCBI Taxonomy" id="1849041"/>
    <lineage>
        <taxon>Bacteria</taxon>
        <taxon>Bacillati</taxon>
        <taxon>Bacillota</taxon>
        <taxon>Clostridia</taxon>
        <taxon>Eubacteriales</taxon>
        <taxon>Oscillospiraceae</taxon>
        <taxon>Harryflintia</taxon>
    </lineage>
</organism>
<dbReference type="CDD" id="cd01949">
    <property type="entry name" value="GGDEF"/>
    <property type="match status" value="1"/>
</dbReference>
<dbReference type="Pfam" id="PF00990">
    <property type="entry name" value="GGDEF"/>
    <property type="match status" value="1"/>
</dbReference>
<dbReference type="SUPFAM" id="SSF52172">
    <property type="entry name" value="CheY-like"/>
    <property type="match status" value="1"/>
</dbReference>
<dbReference type="SMART" id="SM00448">
    <property type="entry name" value="REC"/>
    <property type="match status" value="1"/>
</dbReference>
<dbReference type="SMART" id="SM00267">
    <property type="entry name" value="GGDEF"/>
    <property type="match status" value="1"/>
</dbReference>
<dbReference type="CDD" id="cd00077">
    <property type="entry name" value="HDc"/>
    <property type="match status" value="1"/>
</dbReference>
<dbReference type="SMART" id="SM00471">
    <property type="entry name" value="HDc"/>
    <property type="match status" value="1"/>
</dbReference>
<evidence type="ECO:0000259" key="6">
    <source>
        <dbReference type="PROSITE" id="PS51832"/>
    </source>
</evidence>
<feature type="modified residue" description="4-aspartylphosphate" evidence="3">
    <location>
        <position position="54"/>
    </location>
</feature>
<dbReference type="InterPro" id="IPR037522">
    <property type="entry name" value="HD_GYP_dom"/>
</dbReference>
<dbReference type="PROSITE" id="PS50887">
    <property type="entry name" value="GGDEF"/>
    <property type="match status" value="1"/>
</dbReference>
<dbReference type="InterPro" id="IPR011006">
    <property type="entry name" value="CheY-like_superfamily"/>
</dbReference>
<keyword evidence="3" id="KW-0597">Phosphoprotein</keyword>
<dbReference type="InterPro" id="IPR001789">
    <property type="entry name" value="Sig_transdc_resp-reg_receiver"/>
</dbReference>
<proteinExistence type="predicted"/>
<dbReference type="OrthoDB" id="9804747at2"/>
<dbReference type="Pfam" id="PF00072">
    <property type="entry name" value="Response_reg"/>
    <property type="match status" value="1"/>
</dbReference>
<evidence type="ECO:0000256" key="1">
    <source>
        <dbReference type="ARBA" id="ARBA00018672"/>
    </source>
</evidence>
<reference evidence="7 8" key="1">
    <citation type="submission" date="2019-03" db="EMBL/GenBank/DDBJ databases">
        <title>Genomic Encyclopedia of Type Strains, Phase IV (KMG-IV): sequencing the most valuable type-strain genomes for metagenomic binning, comparative biology and taxonomic classification.</title>
        <authorList>
            <person name="Goeker M."/>
        </authorList>
    </citation>
    <scope>NUCLEOTIDE SEQUENCE [LARGE SCALE GENOMIC DNA]</scope>
    <source>
        <strain evidence="7 8">DSM 100433</strain>
    </source>
</reference>
<protein>
    <recommendedName>
        <fullName evidence="1">Stage 0 sporulation protein A homolog</fullName>
    </recommendedName>
</protein>
<dbReference type="PROSITE" id="PS51832">
    <property type="entry name" value="HD_GYP"/>
    <property type="match status" value="1"/>
</dbReference>
<dbReference type="Gene3D" id="3.30.450.20">
    <property type="entry name" value="PAS domain"/>
    <property type="match status" value="1"/>
</dbReference>
<sequence>MKNLILIVDDTEMNRSLLADMLGPDYEILEAANGVEAVSLLSQRHGEISLVLLDIVMPEMDGFEVLSLMNRNGWIEHIPVITISSETASTYIDHAYDLGASDYISRPFDEKTVQRRVRNTIMLYSKQKVLESMVAEQIVEKERNNFLMVEILSNIVEFRNGESGLHVLHIRTLTEILLRNLQEISGRYPLSAARMALIVNASALHDIGKISIPEDILNRPGSLSPQEFEVMKTHSLIGAQIMEDALQRHHEELLQIAYNICRWHHERWDGEGYPDGLMGDTIPIEAQVVALADVYDALTNVRVYKPAYPHETAMKMILSGECGAFNPLLLDCLRKVGPYLEEELKLRSLGGINDASIQELSSQMIASGKISNRTLTLLEQERIKYQFFASMSNEIQFEYSYQTSLLSLSEWGARQLGLSVLIEHPSNDAQLQQVFSAQDYADLRRRLQEVTPEKPIASASYCLHVKGEDRWYKAVARPLWEGDEAGKIVGVIGKFVDVHEEQLRLEHLKKLAEQDSLTKLSNHSSARNWINRALALDGKSFALALFDLDNFKQANDQYGHMFGDQVLQHVARMIQKSVRSGDIAARVGGDEFLLFLEYQGNIEPIVERIFGTLHGKFQSFEVSVSMGIALFPQNAGGYEQLFHAADQALYAAKKNGKDRYCYYDDESMQELMSVLSPMDH</sequence>
<comment type="function">
    <text evidence="2">May play the central regulatory role in sporulation. It may be an element of the effector pathway responsible for the activation of sporulation genes in response to nutritional stress. Spo0A may act in concert with spo0H (a sigma factor) to control the expression of some genes that are critical to the sporulation process.</text>
</comment>
<dbReference type="NCBIfam" id="TIGR00254">
    <property type="entry name" value="GGDEF"/>
    <property type="match status" value="1"/>
</dbReference>
<dbReference type="InterPro" id="IPR003607">
    <property type="entry name" value="HD/PDEase_dom"/>
</dbReference>
<dbReference type="EMBL" id="SLUK01000008">
    <property type="protein sequence ID" value="TCL42779.1"/>
    <property type="molecule type" value="Genomic_DNA"/>
</dbReference>
<dbReference type="Pfam" id="PF13487">
    <property type="entry name" value="HD_5"/>
    <property type="match status" value="1"/>
</dbReference>
<feature type="domain" description="GGDEF" evidence="5">
    <location>
        <begin position="539"/>
        <end position="665"/>
    </location>
</feature>
<evidence type="ECO:0000313" key="8">
    <source>
        <dbReference type="Proteomes" id="UP000294682"/>
    </source>
</evidence>
<comment type="caution">
    <text evidence="7">The sequence shown here is derived from an EMBL/GenBank/DDBJ whole genome shotgun (WGS) entry which is preliminary data.</text>
</comment>
<dbReference type="Gene3D" id="3.40.50.2300">
    <property type="match status" value="1"/>
</dbReference>